<accession>T0QHE4</accession>
<dbReference type="Proteomes" id="UP000030762">
    <property type="component" value="Unassembled WGS sequence"/>
</dbReference>
<dbReference type="InParanoid" id="T0QHE4"/>
<gene>
    <name evidence="1" type="ORF">SDRG_09594</name>
</gene>
<reference evidence="1 2" key="1">
    <citation type="submission" date="2012-04" db="EMBL/GenBank/DDBJ databases">
        <title>The Genome Sequence of Saprolegnia declina VS20.</title>
        <authorList>
            <consortium name="The Broad Institute Genome Sequencing Platform"/>
            <person name="Russ C."/>
            <person name="Nusbaum C."/>
            <person name="Tyler B."/>
            <person name="van West P."/>
            <person name="Dieguez-Uribeondo J."/>
            <person name="de Bruijn I."/>
            <person name="Tripathy S."/>
            <person name="Jiang R."/>
            <person name="Young S.K."/>
            <person name="Zeng Q."/>
            <person name="Gargeya S."/>
            <person name="Fitzgerald M."/>
            <person name="Haas B."/>
            <person name="Abouelleil A."/>
            <person name="Alvarado L."/>
            <person name="Arachchi H.M."/>
            <person name="Berlin A."/>
            <person name="Chapman S.B."/>
            <person name="Goldberg J."/>
            <person name="Griggs A."/>
            <person name="Gujja S."/>
            <person name="Hansen M."/>
            <person name="Howarth C."/>
            <person name="Imamovic A."/>
            <person name="Larimer J."/>
            <person name="McCowen C."/>
            <person name="Montmayeur A."/>
            <person name="Murphy C."/>
            <person name="Neiman D."/>
            <person name="Pearson M."/>
            <person name="Priest M."/>
            <person name="Roberts A."/>
            <person name="Saif S."/>
            <person name="Shea T."/>
            <person name="Sisk P."/>
            <person name="Sykes S."/>
            <person name="Wortman J."/>
            <person name="Nusbaum C."/>
            <person name="Birren B."/>
        </authorList>
    </citation>
    <scope>NUCLEOTIDE SEQUENCE [LARGE SCALE GENOMIC DNA]</scope>
    <source>
        <strain evidence="1 2">VS20</strain>
    </source>
</reference>
<dbReference type="OrthoDB" id="64981at2759"/>
<evidence type="ECO:0000313" key="1">
    <source>
        <dbReference type="EMBL" id="EQC33075.1"/>
    </source>
</evidence>
<protein>
    <submittedName>
        <fullName evidence="1">Uncharacterized protein</fullName>
    </submittedName>
</protein>
<dbReference type="EMBL" id="JH767161">
    <property type="protein sequence ID" value="EQC33075.1"/>
    <property type="molecule type" value="Genomic_DNA"/>
</dbReference>
<dbReference type="RefSeq" id="XP_008613761.1">
    <property type="nucleotide sequence ID" value="XM_008615539.1"/>
</dbReference>
<name>T0QHE4_SAPDV</name>
<sequence length="456" mass="49882">MPLAIFGRPMLIAVVLDVVHKEGEDNLLYVSTKSGCDALLPLRGVVAAAAGAARTLFRERIQSCTFAPGVCAAYVDDGDLLFVLLQDGDDGSISWLQACAINCYEFLQSAFGPPGVKCCDWTKQSAAVDDVVTQWIAAVAHERGMVWRTLFPHSTPARRLPWSTLMEIHGPQYLNVAELPSCGRPIGVLLCYAQQVVLSTFGAATTRLLHQWALFYVRAGACHVRHINVLDDAAHEVVGRILTLLCHGAWALLVLDPITDNPPSTEFDASATTHAFGHQLATEAPLIVLPPPHANAYLHVLRWSKVHFRFHEQAPMKACALVDAAWTRCVESMRARYAVAEDAHRIATSPFMEHPEAPLADDTAWMLHVAVPSDDGEDVGGSGYDRGLFPPSSSLYRPSPVLSQRISTQARRLRVKTSQDALWVRAFHGADHDVYVCYDASTPHHVLEAACTVQGE</sequence>
<organism evidence="1 2">
    <name type="scientific">Saprolegnia diclina (strain VS20)</name>
    <dbReference type="NCBI Taxonomy" id="1156394"/>
    <lineage>
        <taxon>Eukaryota</taxon>
        <taxon>Sar</taxon>
        <taxon>Stramenopiles</taxon>
        <taxon>Oomycota</taxon>
        <taxon>Saprolegniomycetes</taxon>
        <taxon>Saprolegniales</taxon>
        <taxon>Saprolegniaceae</taxon>
        <taxon>Saprolegnia</taxon>
    </lineage>
</organism>
<dbReference type="VEuPathDB" id="FungiDB:SDRG_09594"/>
<proteinExistence type="predicted"/>
<keyword evidence="2" id="KW-1185">Reference proteome</keyword>
<dbReference type="AlphaFoldDB" id="T0QHE4"/>
<dbReference type="GeneID" id="19950321"/>
<dbReference type="OMA" id="CYDASTP"/>
<evidence type="ECO:0000313" key="2">
    <source>
        <dbReference type="Proteomes" id="UP000030762"/>
    </source>
</evidence>